<evidence type="ECO:0000313" key="2">
    <source>
        <dbReference type="EMBL" id="MDQ9555137.1"/>
    </source>
</evidence>
<name>A0ABD5BF21_SERMA</name>
<dbReference type="InterPro" id="IPR020845">
    <property type="entry name" value="AMP-binding_CS"/>
</dbReference>
<accession>A0ABD5BF21</accession>
<dbReference type="PANTHER" id="PTHR44394">
    <property type="entry name" value="BETA-ALANINE-ACTIVATING ENZYME"/>
    <property type="match status" value="1"/>
</dbReference>
<dbReference type="AlphaFoldDB" id="A0ABD5BF21"/>
<dbReference type="InterPro" id="IPR052091">
    <property type="entry name" value="Beta-ala_Activ/Resist"/>
</dbReference>
<reference evidence="2 3" key="1">
    <citation type="submission" date="2023-07" db="EMBL/GenBank/DDBJ databases">
        <title>Pathogens genome sequencing project 196.</title>
        <authorList>
            <person name="Cao X."/>
        </authorList>
    </citation>
    <scope>NUCLEOTIDE SEQUENCE [LARGE SCALE GENOMIC DNA]</scope>
    <source>
        <strain evidence="2 3">SM41</strain>
    </source>
</reference>
<dbReference type="EMBL" id="JAVIPQ010000117">
    <property type="protein sequence ID" value="MDQ9555137.1"/>
    <property type="molecule type" value="Genomic_DNA"/>
</dbReference>
<dbReference type="Gene3D" id="3.40.50.12780">
    <property type="entry name" value="N-terminal domain of ligase-like"/>
    <property type="match status" value="1"/>
</dbReference>
<evidence type="ECO:0000313" key="3">
    <source>
        <dbReference type="Proteomes" id="UP001234811"/>
    </source>
</evidence>
<sequence>HLAYVIYTSGSTGKPKGAMNEHRGVVNRLVWMQEAYGLTAADTVLQKTPFGFDVSVWEFFWPLMV</sequence>
<gene>
    <name evidence="2" type="ORF">RF091_06320</name>
</gene>
<dbReference type="PANTHER" id="PTHR44394:SF1">
    <property type="entry name" value="BETA-ALANINE-ACTIVATING ENZYME"/>
    <property type="match status" value="1"/>
</dbReference>
<dbReference type="PROSITE" id="PS00455">
    <property type="entry name" value="AMP_BINDING"/>
    <property type="match status" value="1"/>
</dbReference>
<organism evidence="2 3">
    <name type="scientific">Serratia marcescens</name>
    <dbReference type="NCBI Taxonomy" id="615"/>
    <lineage>
        <taxon>Bacteria</taxon>
        <taxon>Pseudomonadati</taxon>
        <taxon>Pseudomonadota</taxon>
        <taxon>Gammaproteobacteria</taxon>
        <taxon>Enterobacterales</taxon>
        <taxon>Yersiniaceae</taxon>
        <taxon>Serratia</taxon>
    </lineage>
</organism>
<dbReference type="RefSeq" id="WP_160900264.1">
    <property type="nucleotide sequence ID" value="NZ_JAVIOY010000002.1"/>
</dbReference>
<comment type="caution">
    <text evidence="2">The sequence shown here is derived from an EMBL/GenBank/DDBJ whole genome shotgun (WGS) entry which is preliminary data.</text>
</comment>
<feature type="domain" description="AMP-dependent synthetase/ligase" evidence="1">
    <location>
        <begin position="1"/>
        <end position="64"/>
    </location>
</feature>
<dbReference type="SUPFAM" id="SSF56801">
    <property type="entry name" value="Acetyl-CoA synthetase-like"/>
    <property type="match status" value="1"/>
</dbReference>
<protein>
    <submittedName>
        <fullName evidence="2">AMP-binding protein</fullName>
    </submittedName>
</protein>
<feature type="non-terminal residue" evidence="2">
    <location>
        <position position="1"/>
    </location>
</feature>
<proteinExistence type="predicted"/>
<dbReference type="Pfam" id="PF00501">
    <property type="entry name" value="AMP-binding"/>
    <property type="match status" value="1"/>
</dbReference>
<evidence type="ECO:0000259" key="1">
    <source>
        <dbReference type="Pfam" id="PF00501"/>
    </source>
</evidence>
<dbReference type="InterPro" id="IPR000873">
    <property type="entry name" value="AMP-dep_synth/lig_dom"/>
</dbReference>
<dbReference type="Proteomes" id="UP001234811">
    <property type="component" value="Unassembled WGS sequence"/>
</dbReference>
<feature type="non-terminal residue" evidence="2">
    <location>
        <position position="65"/>
    </location>
</feature>
<dbReference type="InterPro" id="IPR042099">
    <property type="entry name" value="ANL_N_sf"/>
</dbReference>